<evidence type="ECO:0000256" key="2">
    <source>
        <dbReference type="SAM" id="SignalP"/>
    </source>
</evidence>
<dbReference type="InterPro" id="IPR008979">
    <property type="entry name" value="Galactose-bd-like_sf"/>
</dbReference>
<dbReference type="Pfam" id="PF02129">
    <property type="entry name" value="Peptidase_S15"/>
    <property type="match status" value="1"/>
</dbReference>
<dbReference type="RefSeq" id="WP_345209350.1">
    <property type="nucleotide sequence ID" value="NZ_BAABFT010000001.1"/>
</dbReference>
<comment type="caution">
    <text evidence="4">The sequence shown here is derived from an EMBL/GenBank/DDBJ whole genome shotgun (WGS) entry which is preliminary data.</text>
</comment>
<dbReference type="GO" id="GO:0016787">
    <property type="term" value="F:hydrolase activity"/>
    <property type="evidence" value="ECO:0007669"/>
    <property type="project" value="UniProtKB-KW"/>
</dbReference>
<dbReference type="Proteomes" id="UP001500582">
    <property type="component" value="Unassembled WGS sequence"/>
</dbReference>
<evidence type="ECO:0000259" key="3">
    <source>
        <dbReference type="SMART" id="SM00939"/>
    </source>
</evidence>
<dbReference type="SMART" id="SM00939">
    <property type="entry name" value="PepX_C"/>
    <property type="match status" value="1"/>
</dbReference>
<organism evidence="4 5">
    <name type="scientific">Mucilaginibacter gynuensis</name>
    <dbReference type="NCBI Taxonomy" id="1302236"/>
    <lineage>
        <taxon>Bacteria</taxon>
        <taxon>Pseudomonadati</taxon>
        <taxon>Bacteroidota</taxon>
        <taxon>Sphingobacteriia</taxon>
        <taxon>Sphingobacteriales</taxon>
        <taxon>Sphingobacteriaceae</taxon>
        <taxon>Mucilaginibacter</taxon>
    </lineage>
</organism>
<reference evidence="5" key="1">
    <citation type="journal article" date="2019" name="Int. J. Syst. Evol. Microbiol.">
        <title>The Global Catalogue of Microorganisms (GCM) 10K type strain sequencing project: providing services to taxonomists for standard genome sequencing and annotation.</title>
        <authorList>
            <consortium name="The Broad Institute Genomics Platform"/>
            <consortium name="The Broad Institute Genome Sequencing Center for Infectious Disease"/>
            <person name="Wu L."/>
            <person name="Ma J."/>
        </authorList>
    </citation>
    <scope>NUCLEOTIDE SEQUENCE [LARGE SCALE GENOMIC DNA]</scope>
    <source>
        <strain evidence="5">JCM 17705</strain>
    </source>
</reference>
<keyword evidence="2" id="KW-0732">Signal</keyword>
<dbReference type="InterPro" id="IPR029058">
    <property type="entry name" value="AB_hydrolase_fold"/>
</dbReference>
<dbReference type="SUPFAM" id="SSF53474">
    <property type="entry name" value="alpha/beta-Hydrolases"/>
    <property type="match status" value="1"/>
</dbReference>
<dbReference type="NCBIfam" id="TIGR00976">
    <property type="entry name" value="CocE_NonD"/>
    <property type="match status" value="1"/>
</dbReference>
<dbReference type="Gene3D" id="2.60.120.260">
    <property type="entry name" value="Galactose-binding domain-like"/>
    <property type="match status" value="1"/>
</dbReference>
<evidence type="ECO:0000256" key="1">
    <source>
        <dbReference type="ARBA" id="ARBA00022801"/>
    </source>
</evidence>
<dbReference type="EMBL" id="BAABFT010000001">
    <property type="protein sequence ID" value="GAA4309895.1"/>
    <property type="molecule type" value="Genomic_DNA"/>
</dbReference>
<protein>
    <submittedName>
        <fullName evidence="4">CocE/NonD family hydrolase</fullName>
    </submittedName>
</protein>
<feature type="signal peptide" evidence="2">
    <location>
        <begin position="1"/>
        <end position="26"/>
    </location>
</feature>
<keyword evidence="1 4" id="KW-0378">Hydrolase</keyword>
<dbReference type="InterPro" id="IPR000383">
    <property type="entry name" value="Xaa-Pro-like_dom"/>
</dbReference>
<dbReference type="SUPFAM" id="SSF49785">
    <property type="entry name" value="Galactose-binding domain-like"/>
    <property type="match status" value="1"/>
</dbReference>
<sequence length="632" mass="71128">MNTSSKKRKWVLLILLAVAGVSSSLAQVRSVNKEDSLYIHEHYLKVEKLIPMRDGVKLFTSIYIPKDNAHKYPFILNRTPYSVAPYGATEYRTSLGPSSAFIRDGYIFVYQDVRGKWNSEGQFVDTRPFNPSKKGKLEIDESSDTYDTIEWLLRNIPNNNGRVGAWGISYPGFYATATILSGHPALKAVSPQAPVTDWFVGDDITHNGAFFLGNFLFFSSFGQVRPVPTTKGPKRLDIGTQDGYQFFLRNGTFKDLNDKYYKDSIPVWKDFMAHGTYDSFWQSRTPLPHLKNVKPAVLTVGGWFDAEDLYGPLKTFKSIDEKNKNPDNHLVMGPWAHGGWARGDGSSLGYVEFGAATSVFYRDSIEFPFFHHQLKEDGKSKLAAATIFETGSNKWKSYAQWPPAGVDYKNLYLSAGNVLTFNGGSGVADIYDEYTSDPKKPVPFTAEIRTSPGREYMIEDQRFAATRQDVLVYHTPVLDSNVTLTGPIIADLFVSSTGTDADFVVKLIDVYPDTLSNNKNTPANIKLSEFQQLVRADVIRAKFRKSLTQPEPLVSGQVTEVKFELQDVSHTFLKGHKIMVQVQSSWFPLVDRNPQQFLDIYHASESDFKKATQRIYLSGSHHSSLIIPVLQK</sequence>
<feature type="chain" id="PRO_5046929895" evidence="2">
    <location>
        <begin position="27"/>
        <end position="632"/>
    </location>
</feature>
<keyword evidence="5" id="KW-1185">Reference proteome</keyword>
<proteinExistence type="predicted"/>
<dbReference type="Gene3D" id="1.10.3020.10">
    <property type="entry name" value="alpha-amino acid ester hydrolase ( Helical cap domain)"/>
    <property type="match status" value="1"/>
</dbReference>
<dbReference type="Pfam" id="PF08530">
    <property type="entry name" value="PepX_C"/>
    <property type="match status" value="1"/>
</dbReference>
<feature type="domain" description="Xaa-Pro dipeptidyl-peptidase C-terminal" evidence="3">
    <location>
        <begin position="367"/>
        <end position="626"/>
    </location>
</feature>
<name>A0ABP8FS40_9SPHI</name>
<dbReference type="InterPro" id="IPR005674">
    <property type="entry name" value="CocE/Ser_esterase"/>
</dbReference>
<gene>
    <name evidence="4" type="ORF">GCM10023149_04410</name>
</gene>
<dbReference type="InterPro" id="IPR013736">
    <property type="entry name" value="Xaa-Pro_dipept_C"/>
</dbReference>
<accession>A0ABP8FS40</accession>
<evidence type="ECO:0000313" key="4">
    <source>
        <dbReference type="EMBL" id="GAA4309895.1"/>
    </source>
</evidence>
<dbReference type="Gene3D" id="3.40.50.1820">
    <property type="entry name" value="alpha/beta hydrolase"/>
    <property type="match status" value="1"/>
</dbReference>
<evidence type="ECO:0000313" key="5">
    <source>
        <dbReference type="Proteomes" id="UP001500582"/>
    </source>
</evidence>